<reference evidence="2 3" key="1">
    <citation type="journal article" date="2021" name="Genome Biol. Evol.">
        <title>Complete Genome Sequencing of a Novel Gloeobacter Species from a Waterfall Cave in Mexico.</title>
        <authorList>
            <person name="Saw J.H."/>
            <person name="Cardona T."/>
            <person name="Montejano G."/>
        </authorList>
    </citation>
    <scope>NUCLEOTIDE SEQUENCE [LARGE SCALE GENOMIC DNA]</scope>
    <source>
        <strain evidence="2">MG652769</strain>
    </source>
</reference>
<dbReference type="Proteomes" id="UP001054846">
    <property type="component" value="Chromosome"/>
</dbReference>
<dbReference type="EMBL" id="CP063845">
    <property type="protein sequence ID" value="UFP93179.1"/>
    <property type="molecule type" value="Genomic_DNA"/>
</dbReference>
<evidence type="ECO:0000313" key="3">
    <source>
        <dbReference type="Proteomes" id="UP001054846"/>
    </source>
</evidence>
<sequence>MRIALALSLALWLACVPAALSSVMARIDRATATGAGKPAFVIDLFRGVGFDVSLLATGETIADWWVEDPSRVVARTDRSGRILSLRLVDLPAVVPSNRNWTTLKVLAGDPQGRLSLLHFVVRFQERAPPRAEHVRYHGLEVLPAAPAPASTGPTPLR</sequence>
<evidence type="ECO:0000313" key="2">
    <source>
        <dbReference type="EMBL" id="UFP93179.1"/>
    </source>
</evidence>
<feature type="chain" id="PRO_5046760793" evidence="1">
    <location>
        <begin position="22"/>
        <end position="157"/>
    </location>
</feature>
<proteinExistence type="predicted"/>
<protein>
    <submittedName>
        <fullName evidence="2">Uncharacterized protein</fullName>
    </submittedName>
</protein>
<evidence type="ECO:0000256" key="1">
    <source>
        <dbReference type="SAM" id="SignalP"/>
    </source>
</evidence>
<keyword evidence="3" id="KW-1185">Reference proteome</keyword>
<accession>A0ABY3PHR3</accession>
<dbReference type="PROSITE" id="PS51257">
    <property type="entry name" value="PROKAR_LIPOPROTEIN"/>
    <property type="match status" value="1"/>
</dbReference>
<feature type="signal peptide" evidence="1">
    <location>
        <begin position="1"/>
        <end position="21"/>
    </location>
</feature>
<gene>
    <name evidence="2" type="ORF">ISF26_15360</name>
</gene>
<keyword evidence="1" id="KW-0732">Signal</keyword>
<dbReference type="RefSeq" id="WP_230840180.1">
    <property type="nucleotide sequence ID" value="NZ_CP063845.1"/>
</dbReference>
<organism evidence="2 3">
    <name type="scientific">Gloeobacter morelensis MG652769</name>
    <dbReference type="NCBI Taxonomy" id="2781736"/>
    <lineage>
        <taxon>Bacteria</taxon>
        <taxon>Bacillati</taxon>
        <taxon>Cyanobacteriota</taxon>
        <taxon>Cyanophyceae</taxon>
        <taxon>Gloeobacterales</taxon>
        <taxon>Gloeobacteraceae</taxon>
        <taxon>Gloeobacter</taxon>
        <taxon>Gloeobacter morelensis</taxon>
    </lineage>
</organism>
<name>A0ABY3PHR3_9CYAN</name>